<dbReference type="InterPro" id="IPR021879">
    <property type="entry name" value="VC2046_fam"/>
</dbReference>
<evidence type="ECO:0000313" key="2">
    <source>
        <dbReference type="Proteomes" id="UP000191820"/>
    </source>
</evidence>
<dbReference type="Pfam" id="PF11993">
    <property type="entry name" value="VC2046"/>
    <property type="match status" value="1"/>
</dbReference>
<proteinExistence type="predicted"/>
<protein>
    <submittedName>
        <fullName evidence="1">QueD-like protein</fullName>
    </submittedName>
</protein>
<dbReference type="EMBL" id="CP020472">
    <property type="protein sequence ID" value="ARD22257.1"/>
    <property type="molecule type" value="Genomic_DNA"/>
</dbReference>
<name>A0ABM6JKY3_9GAMM</name>
<accession>A0ABM6JKY3</accession>
<reference evidence="1 2" key="1">
    <citation type="submission" date="2017-03" db="EMBL/GenBank/DDBJ databases">
        <title>Genome sequencing of Shewanella japonica KCTC 22435.</title>
        <authorList>
            <person name="Kim K.M."/>
        </authorList>
    </citation>
    <scope>NUCLEOTIDE SEQUENCE [LARGE SCALE GENOMIC DNA]</scope>
    <source>
        <strain evidence="1 2">KCTC 22435</strain>
    </source>
</reference>
<sequence length="167" mass="19014">MQIEFPLVNELQLGRRLNDAIEHDRRGEFGLLLSMLSADARDMSQFQLDKELDDNQKLYKAFDLPKQQQLVCDLSKQQAIDNASAFHQSGSSQFQLTQALHPEAIVTRGEFDDDMQIALANCDVLTKLKHQQKLPEVSELAKMHFLDQLSVQRKISETIANQLYAVA</sequence>
<keyword evidence="2" id="KW-1185">Reference proteome</keyword>
<evidence type="ECO:0000313" key="1">
    <source>
        <dbReference type="EMBL" id="ARD22257.1"/>
    </source>
</evidence>
<organism evidence="1 2">
    <name type="scientific">Shewanella japonica</name>
    <dbReference type="NCBI Taxonomy" id="93973"/>
    <lineage>
        <taxon>Bacteria</taxon>
        <taxon>Pseudomonadati</taxon>
        <taxon>Pseudomonadota</taxon>
        <taxon>Gammaproteobacteria</taxon>
        <taxon>Alteromonadales</taxon>
        <taxon>Shewanellaceae</taxon>
        <taxon>Shewanella</taxon>
    </lineage>
</organism>
<dbReference type="Proteomes" id="UP000191820">
    <property type="component" value="Chromosome"/>
</dbReference>
<gene>
    <name evidence="1" type="ORF">SJ2017_1955</name>
</gene>
<dbReference type="RefSeq" id="WP_080915656.1">
    <property type="nucleotide sequence ID" value="NZ_CANMJJ010000060.1"/>
</dbReference>